<evidence type="ECO:0000313" key="1">
    <source>
        <dbReference type="EMBL" id="WNZ26122.1"/>
    </source>
</evidence>
<dbReference type="Pfam" id="PF07845">
    <property type="entry name" value="DUF1636"/>
    <property type="match status" value="1"/>
</dbReference>
<protein>
    <submittedName>
        <fullName evidence="1">DUF1636 domain-containing protein</fullName>
    </submittedName>
</protein>
<dbReference type="EMBL" id="CP053586">
    <property type="protein sequence ID" value="WNZ26122.1"/>
    <property type="molecule type" value="Genomic_DNA"/>
</dbReference>
<reference evidence="1" key="1">
    <citation type="submission" date="2020-05" db="EMBL/GenBank/DDBJ databases">
        <authorList>
            <person name="Zhu T."/>
            <person name="Keshari N."/>
            <person name="Lu X."/>
        </authorList>
    </citation>
    <scope>NUCLEOTIDE SEQUENCE</scope>
    <source>
        <strain evidence="1">NK1-12</strain>
    </source>
</reference>
<dbReference type="RefSeq" id="WP_316432322.1">
    <property type="nucleotide sequence ID" value="NZ_CP053586.1"/>
</dbReference>
<dbReference type="InterPro" id="IPR012863">
    <property type="entry name" value="DUF1636"/>
</dbReference>
<organism evidence="1">
    <name type="scientific">Leptolyngbya sp. NK1-12</name>
    <dbReference type="NCBI Taxonomy" id="2547451"/>
    <lineage>
        <taxon>Bacteria</taxon>
        <taxon>Bacillati</taxon>
        <taxon>Cyanobacteriota</taxon>
        <taxon>Cyanophyceae</taxon>
        <taxon>Leptolyngbyales</taxon>
        <taxon>Leptolyngbyaceae</taxon>
        <taxon>Leptolyngbya group</taxon>
        <taxon>Leptolyngbya</taxon>
    </lineage>
</organism>
<dbReference type="AlphaFoldDB" id="A0AA96WHE4"/>
<sequence>MSKHVLFICKSCNSIHSKEIDYEKAEGTVLLNQLLDLHQHWFDRDELEIRAVGCLWTCSRPCSVAFSAPDKATYLFTNVPATAAEALLQFGQLYLTSKEGDIPWKQFPEVLQSTEVAKIPSA</sequence>
<name>A0AA96WHE4_9CYAN</name>
<accession>A0AA96WHE4</accession>
<proteinExistence type="predicted"/>
<gene>
    <name evidence="1" type="ORF">HJG54_27045</name>
</gene>